<reference evidence="2 3" key="1">
    <citation type="journal article" date="2016" name="Front. Microbiol.">
        <title>Fuerstia marisgermanicae gen. nov., sp. nov., an Unusual Member of the Phylum Planctomycetes from the German Wadden Sea.</title>
        <authorList>
            <person name="Kohn T."/>
            <person name="Heuer A."/>
            <person name="Jogler M."/>
            <person name="Vollmers J."/>
            <person name="Boedeker C."/>
            <person name="Bunk B."/>
            <person name="Rast P."/>
            <person name="Borchert D."/>
            <person name="Glockner I."/>
            <person name="Freese H.M."/>
            <person name="Klenk H.P."/>
            <person name="Overmann J."/>
            <person name="Kaster A.K."/>
            <person name="Rohde M."/>
            <person name="Wiegand S."/>
            <person name="Jogler C."/>
        </authorList>
    </citation>
    <scope>NUCLEOTIDE SEQUENCE [LARGE SCALE GENOMIC DNA]</scope>
    <source>
        <strain evidence="2 3">NH11</strain>
    </source>
</reference>
<dbReference type="AlphaFoldDB" id="A0A1P8WI92"/>
<dbReference type="PANTHER" id="PTHR30337:SF7">
    <property type="entry name" value="PHOSPHOESTERASE"/>
    <property type="match status" value="1"/>
</dbReference>
<dbReference type="PANTHER" id="PTHR30337">
    <property type="entry name" value="COMPONENT OF ATP-DEPENDENT DSDNA EXONUCLEASE"/>
    <property type="match status" value="1"/>
</dbReference>
<dbReference type="InterPro" id="IPR029052">
    <property type="entry name" value="Metallo-depent_PP-like"/>
</dbReference>
<dbReference type="InterPro" id="IPR050535">
    <property type="entry name" value="DNA_Repair-Maintenance_Comp"/>
</dbReference>
<keyword evidence="3" id="KW-1185">Reference proteome</keyword>
<evidence type="ECO:0000313" key="3">
    <source>
        <dbReference type="Proteomes" id="UP000187735"/>
    </source>
</evidence>
<dbReference type="Gene3D" id="3.60.21.10">
    <property type="match status" value="1"/>
</dbReference>
<name>A0A1P8WI92_9PLAN</name>
<dbReference type="EMBL" id="CP017641">
    <property type="protein sequence ID" value="APZ93781.1"/>
    <property type="molecule type" value="Genomic_DNA"/>
</dbReference>
<evidence type="ECO:0000313" key="2">
    <source>
        <dbReference type="EMBL" id="APZ93781.1"/>
    </source>
</evidence>
<feature type="region of interest" description="Disordered" evidence="1">
    <location>
        <begin position="519"/>
        <end position="569"/>
    </location>
</feature>
<feature type="compositionally biased region" description="Acidic residues" evidence="1">
    <location>
        <begin position="524"/>
        <end position="569"/>
    </location>
</feature>
<accession>A0A1P8WI92</accession>
<protein>
    <submittedName>
        <fullName evidence="2">Putative metallophosphoesterase YhaO</fullName>
    </submittedName>
</protein>
<sequence length="569" mass="64201">MPVRQGFTPVWTDGFSRKGFWAMAFQPQRFIHAANIRLDVPVSVHFSEQLTDELRHALEDATLTSFDSVVDSCIAHDVDFLLLSGNVFLESDRSLRARLKLLDGFRRLDKKNIPVFVLPGDADPPGAWRSIPEMPTNVTVCFSSNPEPEMLTRGDHVITTVSASMWYGETDAFGIRVIGRSESGIEPFRVGVVSRAKYDESRRMASLSASSDEDFLNVSVSDDADESEQSDEVVEVERQTRLADVATEAQTTAEYEAGFRDYIDQLMVEGRLSYVAYTGDLDRLTLSLNSGKVHCPGTTQPRSQLESDCGTCSLIEVDNEGQVLIEQINTSAVSWKNIDLFVEADATLNSSLQRMKALLMKEPRNKSDRIWSVCWTMRGPLPVLHDFIEEDLELAVAVELEELDAGNQKIRLVHEVRTLPDPWEVPDKQSQAQEYADLITEDAIVSRRKLMNYVRKESDLSEGWRLRFEALVAGVDRERILSRMRVDGAHWFVPDIHSLLPDLDDFDEDILQDEAIEEFGLTGDAEEDDDDFDDEEEELLEDADEEVGELDEEVADDEVDDEADEEEVS</sequence>
<dbReference type="STRING" id="1891926.Fuma_03399"/>
<evidence type="ECO:0000256" key="1">
    <source>
        <dbReference type="SAM" id="MobiDB-lite"/>
    </source>
</evidence>
<organism evidence="2 3">
    <name type="scientific">Fuerstiella marisgermanici</name>
    <dbReference type="NCBI Taxonomy" id="1891926"/>
    <lineage>
        <taxon>Bacteria</taxon>
        <taxon>Pseudomonadati</taxon>
        <taxon>Planctomycetota</taxon>
        <taxon>Planctomycetia</taxon>
        <taxon>Planctomycetales</taxon>
        <taxon>Planctomycetaceae</taxon>
        <taxon>Fuerstiella</taxon>
    </lineage>
</organism>
<dbReference type="SUPFAM" id="SSF56300">
    <property type="entry name" value="Metallo-dependent phosphatases"/>
    <property type="match status" value="1"/>
</dbReference>
<proteinExistence type="predicted"/>
<dbReference type="KEGG" id="fmr:Fuma_03399"/>
<gene>
    <name evidence="2" type="primary">yhaO_2</name>
    <name evidence="2" type="ORF">Fuma_03399</name>
</gene>
<dbReference type="Proteomes" id="UP000187735">
    <property type="component" value="Chromosome"/>
</dbReference>